<comment type="caution">
    <text evidence="1">The sequence shown here is derived from an EMBL/GenBank/DDBJ whole genome shotgun (WGS) entry which is preliminary data.</text>
</comment>
<dbReference type="Proteomes" id="UP000324222">
    <property type="component" value="Unassembled WGS sequence"/>
</dbReference>
<protein>
    <submittedName>
        <fullName evidence="1">Uncharacterized protein</fullName>
    </submittedName>
</protein>
<reference evidence="1 2" key="1">
    <citation type="submission" date="2019-05" db="EMBL/GenBank/DDBJ databases">
        <title>Another draft genome of Portunus trituberculatus and its Hox gene families provides insights of decapod evolution.</title>
        <authorList>
            <person name="Jeong J.-H."/>
            <person name="Song I."/>
            <person name="Kim S."/>
            <person name="Choi T."/>
            <person name="Kim D."/>
            <person name="Ryu S."/>
            <person name="Kim W."/>
        </authorList>
    </citation>
    <scope>NUCLEOTIDE SEQUENCE [LARGE SCALE GENOMIC DNA]</scope>
    <source>
        <tissue evidence="1">Muscle</tissue>
    </source>
</reference>
<evidence type="ECO:0000313" key="1">
    <source>
        <dbReference type="EMBL" id="MPC60728.1"/>
    </source>
</evidence>
<keyword evidence="2" id="KW-1185">Reference proteome</keyword>
<dbReference type="AlphaFoldDB" id="A0A5B7GUV7"/>
<sequence>MAEPCPAWPRDCDTGCVTGFIQDGCANPEAAGSVNNGKVANNQSYELPVHGFQARLSRCSLSPRTVHVAILAQLGISLSLTCSLGKRHGSSGTRTSESV</sequence>
<evidence type="ECO:0000313" key="2">
    <source>
        <dbReference type="Proteomes" id="UP000324222"/>
    </source>
</evidence>
<gene>
    <name evidence="1" type="ORF">E2C01_054784</name>
</gene>
<organism evidence="1 2">
    <name type="scientific">Portunus trituberculatus</name>
    <name type="common">Swimming crab</name>
    <name type="synonym">Neptunus trituberculatus</name>
    <dbReference type="NCBI Taxonomy" id="210409"/>
    <lineage>
        <taxon>Eukaryota</taxon>
        <taxon>Metazoa</taxon>
        <taxon>Ecdysozoa</taxon>
        <taxon>Arthropoda</taxon>
        <taxon>Crustacea</taxon>
        <taxon>Multicrustacea</taxon>
        <taxon>Malacostraca</taxon>
        <taxon>Eumalacostraca</taxon>
        <taxon>Eucarida</taxon>
        <taxon>Decapoda</taxon>
        <taxon>Pleocyemata</taxon>
        <taxon>Brachyura</taxon>
        <taxon>Eubrachyura</taxon>
        <taxon>Portunoidea</taxon>
        <taxon>Portunidae</taxon>
        <taxon>Portuninae</taxon>
        <taxon>Portunus</taxon>
    </lineage>
</organism>
<proteinExistence type="predicted"/>
<accession>A0A5B7GUV7</accession>
<dbReference type="EMBL" id="VSRR010017832">
    <property type="protein sequence ID" value="MPC60728.1"/>
    <property type="molecule type" value="Genomic_DNA"/>
</dbReference>
<name>A0A5B7GUV7_PORTR</name>